<sequence>MRNDRNNISGNSVEILKGLDELDLEETEMLLLEINKVTLSPKEEMVLKEKVLKKVRSEAWESIGEADKKTVKEEKVLRTKSRICMRRITACIAVVMFCSIAAIAATNMEGLQRYWGGDTRVYRDRAIKTIQSVKNENIKANIEGIVTDNYQCVFIFSVEALTKEGRKIIDKNISKHHIVELKINPKMIEGSPNTGIFEYTDDNKNKDYKAYKCDFELKNVDVLQPVTVEFAGLTMNFDIPKYMQVITLYPDSEAGFASVELSPIGFYYKAAEYAEEVRLIKNNGTLEDDDMGYFSSMGQKDNGEVTSIVGSFTRLIDLNDYLGIQIDGINYTAKKSKE</sequence>
<evidence type="ECO:0008006" key="4">
    <source>
        <dbReference type="Google" id="ProtNLM"/>
    </source>
</evidence>
<dbReference type="EMBL" id="CP047591">
    <property type="protein sequence ID" value="QHI72434.1"/>
    <property type="molecule type" value="Genomic_DNA"/>
</dbReference>
<evidence type="ECO:0000313" key="3">
    <source>
        <dbReference type="Proteomes" id="UP000463883"/>
    </source>
</evidence>
<protein>
    <recommendedName>
        <fullName evidence="4">DUF4179 domain-containing protein</fullName>
    </recommendedName>
</protein>
<keyword evidence="1" id="KW-0472">Membrane</keyword>
<keyword evidence="3" id="KW-1185">Reference proteome</keyword>
<keyword evidence="1" id="KW-1133">Transmembrane helix</keyword>
<organism evidence="2 3">
    <name type="scientific">Aminipila terrae</name>
    <dbReference type="NCBI Taxonomy" id="2697030"/>
    <lineage>
        <taxon>Bacteria</taxon>
        <taxon>Bacillati</taxon>
        <taxon>Bacillota</taxon>
        <taxon>Clostridia</taxon>
        <taxon>Peptostreptococcales</taxon>
        <taxon>Anaerovoracaceae</taxon>
        <taxon>Aminipila</taxon>
    </lineage>
</organism>
<reference evidence="2 3" key="1">
    <citation type="submission" date="2020-01" db="EMBL/GenBank/DDBJ databases">
        <title>Genomic analysis of Aminipila sp. CBA3637.</title>
        <authorList>
            <person name="Kim Y.B."/>
            <person name="Roh S.W."/>
        </authorList>
    </citation>
    <scope>NUCLEOTIDE SEQUENCE [LARGE SCALE GENOMIC DNA]</scope>
    <source>
        <strain evidence="2 3">CBA3637</strain>
    </source>
</reference>
<dbReference type="AlphaFoldDB" id="A0A6P1MIJ8"/>
<dbReference type="RefSeq" id="WP_162362203.1">
    <property type="nucleotide sequence ID" value="NZ_CP047591.1"/>
</dbReference>
<proteinExistence type="predicted"/>
<dbReference type="KEGG" id="amic:Ami3637_08530"/>
<dbReference type="Proteomes" id="UP000463883">
    <property type="component" value="Chromosome"/>
</dbReference>
<gene>
    <name evidence="2" type="ORF">Ami3637_08530</name>
</gene>
<evidence type="ECO:0000313" key="2">
    <source>
        <dbReference type="EMBL" id="QHI72434.1"/>
    </source>
</evidence>
<accession>A0A6P1MIJ8</accession>
<name>A0A6P1MIJ8_9FIRM</name>
<keyword evidence="1" id="KW-0812">Transmembrane</keyword>
<evidence type="ECO:0000256" key="1">
    <source>
        <dbReference type="SAM" id="Phobius"/>
    </source>
</evidence>
<feature type="transmembrane region" description="Helical" evidence="1">
    <location>
        <begin position="88"/>
        <end position="105"/>
    </location>
</feature>